<evidence type="ECO:0000256" key="2">
    <source>
        <dbReference type="ARBA" id="ARBA00007532"/>
    </source>
</evidence>
<keyword evidence="3" id="KW-0285">Flavoprotein</keyword>
<organism evidence="7 8">
    <name type="scientific">Chitinophaga horti</name>
    <dbReference type="NCBI Taxonomy" id="2920382"/>
    <lineage>
        <taxon>Bacteria</taxon>
        <taxon>Pseudomonadati</taxon>
        <taxon>Bacteroidota</taxon>
        <taxon>Chitinophagia</taxon>
        <taxon>Chitinophagales</taxon>
        <taxon>Chitinophagaceae</taxon>
        <taxon>Chitinophaga</taxon>
    </lineage>
</organism>
<feature type="domain" description="FAD/NAD(P)-binding" evidence="6">
    <location>
        <begin position="10"/>
        <end position="330"/>
    </location>
</feature>
<keyword evidence="4" id="KW-0274">FAD</keyword>
<proteinExistence type="inferred from homology"/>
<dbReference type="Gene3D" id="3.50.50.60">
    <property type="entry name" value="FAD/NAD(P)-binding domain"/>
    <property type="match status" value="2"/>
</dbReference>
<evidence type="ECO:0000259" key="5">
    <source>
        <dbReference type="Pfam" id="PF02852"/>
    </source>
</evidence>
<dbReference type="PRINTS" id="PR00411">
    <property type="entry name" value="PNDRDTASEI"/>
</dbReference>
<evidence type="ECO:0000259" key="6">
    <source>
        <dbReference type="Pfam" id="PF07992"/>
    </source>
</evidence>
<evidence type="ECO:0000313" key="7">
    <source>
        <dbReference type="EMBL" id="UYQ93403.1"/>
    </source>
</evidence>
<dbReference type="PANTHER" id="PTHR43014:SF2">
    <property type="entry name" value="MERCURIC REDUCTASE"/>
    <property type="match status" value="1"/>
</dbReference>
<keyword evidence="8" id="KW-1185">Reference proteome</keyword>
<comment type="cofactor">
    <cofactor evidence="1">
        <name>FAD</name>
        <dbReference type="ChEBI" id="CHEBI:57692"/>
    </cofactor>
</comment>
<sequence>MQETSGMKKYDAIIIGAGQAGVPLAKKLAKAGKRTAIIEKRWLGGTCVNDGCTPSKTMIGDARLAYVARQAERIGLRTEGVVDINTIIDRKTGIVENARNGIYKSMREIPNLDLMMGTATFTGPKELRVDYVSGNMEFLSADLVFINTGARAVIPEIEGINEVGCLTSTSIMELREIPEHLVIVGGGYIALEFAQLFCRLGSKVTILEKGPRILSKEDEDVATEVGTILAEEGAGVITNVQVEKVARIPGGQTVISIHTDGGQQQISCSHWLIAAGRVPNTDELNLAKAGVKTNEKGYIITDERLQTTAQDVYALGDVNGGPAFTHVAYNDHLIVLKNILEEANLSAHNRIVPYCMFTDPELGRVGMTEQEAREKGFQVKVAKLKMANSARGVESGETRGFMKAVVDEYSGQILGASILAAHGGEIVSVLQMAMMGSIPYESIRNMMFAHPTFSESLNNLFMTLDKS</sequence>
<gene>
    <name evidence="7" type="ORF">MKQ68_25305</name>
</gene>
<dbReference type="SUPFAM" id="SSF55424">
    <property type="entry name" value="FAD/NAD-linked reductases, dimerisation (C-terminal) domain"/>
    <property type="match status" value="1"/>
</dbReference>
<accession>A0ABY6J1H1</accession>
<dbReference type="EMBL" id="CP107006">
    <property type="protein sequence ID" value="UYQ93403.1"/>
    <property type="molecule type" value="Genomic_DNA"/>
</dbReference>
<evidence type="ECO:0000256" key="4">
    <source>
        <dbReference type="ARBA" id="ARBA00022827"/>
    </source>
</evidence>
<dbReference type="InterPro" id="IPR036188">
    <property type="entry name" value="FAD/NAD-bd_sf"/>
</dbReference>
<comment type="similarity">
    <text evidence="2">Belongs to the class-I pyridine nucleotide-disulfide oxidoreductase family.</text>
</comment>
<reference evidence="7" key="1">
    <citation type="submission" date="2022-10" db="EMBL/GenBank/DDBJ databases">
        <title>Chitinophaga sp. nov., isolated from soil.</title>
        <authorList>
            <person name="Jeon C.O."/>
        </authorList>
    </citation>
    <scope>NUCLEOTIDE SEQUENCE</scope>
    <source>
        <strain evidence="7">R8</strain>
    </source>
</reference>
<feature type="domain" description="Pyridine nucleotide-disulphide oxidoreductase dimerisation" evidence="5">
    <location>
        <begin position="352"/>
        <end position="459"/>
    </location>
</feature>
<dbReference type="Pfam" id="PF07992">
    <property type="entry name" value="Pyr_redox_2"/>
    <property type="match status" value="1"/>
</dbReference>
<dbReference type="InterPro" id="IPR023753">
    <property type="entry name" value="FAD/NAD-binding_dom"/>
</dbReference>
<dbReference type="PRINTS" id="PR00368">
    <property type="entry name" value="FADPNR"/>
</dbReference>
<evidence type="ECO:0000256" key="3">
    <source>
        <dbReference type="ARBA" id="ARBA00022630"/>
    </source>
</evidence>
<name>A0ABY6J1H1_9BACT</name>
<protein>
    <submittedName>
        <fullName evidence="7">Mercuric reductase</fullName>
    </submittedName>
</protein>
<evidence type="ECO:0000256" key="1">
    <source>
        <dbReference type="ARBA" id="ARBA00001974"/>
    </source>
</evidence>
<dbReference type="PANTHER" id="PTHR43014">
    <property type="entry name" value="MERCURIC REDUCTASE"/>
    <property type="match status" value="1"/>
</dbReference>
<dbReference type="InterPro" id="IPR016156">
    <property type="entry name" value="FAD/NAD-linked_Rdtase_dimer_sf"/>
</dbReference>
<dbReference type="Pfam" id="PF02852">
    <property type="entry name" value="Pyr_redox_dim"/>
    <property type="match status" value="1"/>
</dbReference>
<dbReference type="InterPro" id="IPR001100">
    <property type="entry name" value="Pyr_nuc-diS_OxRdtase"/>
</dbReference>
<dbReference type="SUPFAM" id="SSF51905">
    <property type="entry name" value="FAD/NAD(P)-binding domain"/>
    <property type="match status" value="1"/>
</dbReference>
<evidence type="ECO:0000313" key="8">
    <source>
        <dbReference type="Proteomes" id="UP001162741"/>
    </source>
</evidence>
<dbReference type="Gene3D" id="3.30.390.30">
    <property type="match status" value="1"/>
</dbReference>
<dbReference type="RefSeq" id="WP_264281489.1">
    <property type="nucleotide sequence ID" value="NZ_CP107006.1"/>
</dbReference>
<dbReference type="PIRSF" id="PIRSF000350">
    <property type="entry name" value="Mercury_reductase_MerA"/>
    <property type="match status" value="1"/>
</dbReference>
<dbReference type="InterPro" id="IPR004099">
    <property type="entry name" value="Pyr_nucl-diS_OxRdtase_dimer"/>
</dbReference>
<dbReference type="Proteomes" id="UP001162741">
    <property type="component" value="Chromosome"/>
</dbReference>